<dbReference type="RefSeq" id="XP_045960444.1">
    <property type="nucleotide sequence ID" value="XM_046104584.1"/>
</dbReference>
<dbReference type="GeneID" id="70133475"/>
<accession>A0A9P9A0P5</accession>
<name>A0A9P9A0P5_9PEZI</name>
<dbReference type="AlphaFoldDB" id="A0A9P9A0P5"/>
<keyword evidence="2" id="KW-1185">Reference proteome</keyword>
<dbReference type="Proteomes" id="UP000758603">
    <property type="component" value="Unassembled WGS sequence"/>
</dbReference>
<reference evidence="1" key="1">
    <citation type="journal article" date="2021" name="Nat. Commun.">
        <title>Genetic determinants of endophytism in the Arabidopsis root mycobiome.</title>
        <authorList>
            <person name="Mesny F."/>
            <person name="Miyauchi S."/>
            <person name="Thiergart T."/>
            <person name="Pickel B."/>
            <person name="Atanasova L."/>
            <person name="Karlsson M."/>
            <person name="Huettel B."/>
            <person name="Barry K.W."/>
            <person name="Haridas S."/>
            <person name="Chen C."/>
            <person name="Bauer D."/>
            <person name="Andreopoulos W."/>
            <person name="Pangilinan J."/>
            <person name="LaButti K."/>
            <person name="Riley R."/>
            <person name="Lipzen A."/>
            <person name="Clum A."/>
            <person name="Drula E."/>
            <person name="Henrissat B."/>
            <person name="Kohler A."/>
            <person name="Grigoriev I.V."/>
            <person name="Martin F.M."/>
            <person name="Hacquard S."/>
        </authorList>
    </citation>
    <scope>NUCLEOTIDE SEQUENCE</scope>
    <source>
        <strain evidence="1">MPI-SDFR-AT-0073</strain>
    </source>
</reference>
<proteinExistence type="predicted"/>
<evidence type="ECO:0000313" key="2">
    <source>
        <dbReference type="Proteomes" id="UP000758603"/>
    </source>
</evidence>
<sequence length="469" mass="52957">MDDYGGCPDGESSEASHLADLPRVIGIAETGDIVLDCVFENSKTTLKTARKITPQFAGQAAPKALKLRTRVGFRVSINVLKEHSKYFNRLLGDLRFKEAKAIEAAFAALSFRNVNPASAHAGDLPWVRIVDDDEATRLAHREEAFGDMLRVLHGKEAATEAPTLDFITTLAVLADRFDCAAPVSKIMASGFKFKWPITQRKGVAGEDPKMSRNIENTLREKVLVSWLLNQPTRFQASTKELIMNGSKNWSAFPEQDEGKEEATWWHLQDGIEEELQFRRDCILNTIASIPRHFVDLYISRTRQCKLGYDSSAACDSYQLGEIIKFLTSKNLFFLVDFSPNSLNSIADTSLLQVDSLIATLRQCPGYQIDKYHMNCGLRTRMLPILDFIQALLSASSLPLSRLPWKNDRKKIAWLPREEEEADVDTSSKSFKFTRALSNDQRLRFEHTMGAEKFARDIFTASSWNWSTED</sequence>
<dbReference type="OrthoDB" id="5398371at2759"/>
<evidence type="ECO:0000313" key="1">
    <source>
        <dbReference type="EMBL" id="KAH6656210.1"/>
    </source>
</evidence>
<dbReference type="EMBL" id="JAGPXC010000002">
    <property type="protein sequence ID" value="KAH6656210.1"/>
    <property type="molecule type" value="Genomic_DNA"/>
</dbReference>
<evidence type="ECO:0008006" key="3">
    <source>
        <dbReference type="Google" id="ProtNLM"/>
    </source>
</evidence>
<protein>
    <recommendedName>
        <fullName evidence="3">Hydroxyproline-rich glyco protein</fullName>
    </recommendedName>
</protein>
<gene>
    <name evidence="1" type="ORF">BKA67DRAFT_590382</name>
</gene>
<comment type="caution">
    <text evidence="1">The sequence shown here is derived from an EMBL/GenBank/DDBJ whole genome shotgun (WGS) entry which is preliminary data.</text>
</comment>
<organism evidence="1 2">
    <name type="scientific">Truncatella angustata</name>
    <dbReference type="NCBI Taxonomy" id="152316"/>
    <lineage>
        <taxon>Eukaryota</taxon>
        <taxon>Fungi</taxon>
        <taxon>Dikarya</taxon>
        <taxon>Ascomycota</taxon>
        <taxon>Pezizomycotina</taxon>
        <taxon>Sordariomycetes</taxon>
        <taxon>Xylariomycetidae</taxon>
        <taxon>Amphisphaeriales</taxon>
        <taxon>Sporocadaceae</taxon>
        <taxon>Truncatella</taxon>
    </lineage>
</organism>